<dbReference type="InterPro" id="IPR011600">
    <property type="entry name" value="Pept_C14_caspase"/>
</dbReference>
<sequence>MAPILYPRLRKRALLIGISYKGQPHGPYGLSPDRWELYGAHTDVEEISKLLTGLYDYREENITVLMDAANYISPTRENIRAAIEKFIEGIEPGDDLFFLFAGHGDQITNINGEEPDGLDEIILPLDWELDETRDLKDRERYYMDKIIIDDDLNEWLVKPLENKDCRLTALFDCCHSGTILDLPYNRFVGPRSSSMLHRRRDRVIRQVCENIEVRQRGSLPPNLAPNEDEYRQLEGREQNPFNVRLRDRTTRVDPLGTICESPTALIPQSPRPWDTSIQQVDALGANCDPLGLPTYNNAFVPRGQTSPMWRHGTWEQRGDSLDPNSPIEPVNIHAVSWSSCSDGQVGYEVKSRKQNRVGGLMVKAFVKLLSEQHPWTYEDLLSSLGTYLKEACCKINKKLDEKEWIMQEPQLGSAQKLNLRTEYFTL</sequence>
<reference evidence="3 4" key="1">
    <citation type="submission" date="2014-06" db="EMBL/GenBank/DDBJ databases">
        <title>Evolutionary Origins and Diversification of the Mycorrhizal Mutualists.</title>
        <authorList>
            <consortium name="DOE Joint Genome Institute"/>
            <consortium name="Mycorrhizal Genomics Consortium"/>
            <person name="Kohler A."/>
            <person name="Kuo A."/>
            <person name="Nagy L.G."/>
            <person name="Floudas D."/>
            <person name="Copeland A."/>
            <person name="Barry K.W."/>
            <person name="Cichocki N."/>
            <person name="Veneault-Fourrey C."/>
            <person name="LaButti K."/>
            <person name="Lindquist E.A."/>
            <person name="Lipzen A."/>
            <person name="Lundell T."/>
            <person name="Morin E."/>
            <person name="Murat C."/>
            <person name="Riley R."/>
            <person name="Ohm R."/>
            <person name="Sun H."/>
            <person name="Tunlid A."/>
            <person name="Henrissat B."/>
            <person name="Grigoriev I.V."/>
            <person name="Hibbett D.S."/>
            <person name="Martin F."/>
        </authorList>
    </citation>
    <scope>NUCLEOTIDE SEQUENCE [LARGE SCALE GENOMIC DNA]</scope>
    <source>
        <strain evidence="3 4">SS14</strain>
    </source>
</reference>
<dbReference type="HOGENOM" id="CLU_029389_6_1_1"/>
<dbReference type="PANTHER" id="PTHR48104:SF30">
    <property type="entry name" value="METACASPASE-1"/>
    <property type="match status" value="1"/>
</dbReference>
<dbReference type="PANTHER" id="PTHR48104">
    <property type="entry name" value="METACASPASE-4"/>
    <property type="match status" value="1"/>
</dbReference>
<dbReference type="AlphaFoldDB" id="A0A0C9V3P3"/>
<dbReference type="InterPro" id="IPR050452">
    <property type="entry name" value="Metacaspase"/>
</dbReference>
<dbReference type="Proteomes" id="UP000054279">
    <property type="component" value="Unassembled WGS sequence"/>
</dbReference>
<dbReference type="Pfam" id="PF00656">
    <property type="entry name" value="Peptidase_C14"/>
    <property type="match status" value="1"/>
</dbReference>
<organism evidence="3 4">
    <name type="scientific">Sphaerobolus stellatus (strain SS14)</name>
    <dbReference type="NCBI Taxonomy" id="990650"/>
    <lineage>
        <taxon>Eukaryota</taxon>
        <taxon>Fungi</taxon>
        <taxon>Dikarya</taxon>
        <taxon>Basidiomycota</taxon>
        <taxon>Agaricomycotina</taxon>
        <taxon>Agaricomycetes</taxon>
        <taxon>Phallomycetidae</taxon>
        <taxon>Geastrales</taxon>
        <taxon>Sphaerobolaceae</taxon>
        <taxon>Sphaerobolus</taxon>
    </lineage>
</organism>
<proteinExistence type="inferred from homology"/>
<dbReference type="OrthoDB" id="3223806at2759"/>
<evidence type="ECO:0000259" key="2">
    <source>
        <dbReference type="Pfam" id="PF00656"/>
    </source>
</evidence>
<keyword evidence="4" id="KW-1185">Reference proteome</keyword>
<dbReference type="EMBL" id="KN837231">
    <property type="protein sequence ID" value="KIJ32140.1"/>
    <property type="molecule type" value="Genomic_DNA"/>
</dbReference>
<evidence type="ECO:0000256" key="1">
    <source>
        <dbReference type="ARBA" id="ARBA00009005"/>
    </source>
</evidence>
<name>A0A0C9V3P3_SPHS4</name>
<dbReference type="GO" id="GO:0004197">
    <property type="term" value="F:cysteine-type endopeptidase activity"/>
    <property type="evidence" value="ECO:0007669"/>
    <property type="project" value="InterPro"/>
</dbReference>
<dbReference type="GO" id="GO:0006508">
    <property type="term" value="P:proteolysis"/>
    <property type="evidence" value="ECO:0007669"/>
    <property type="project" value="InterPro"/>
</dbReference>
<dbReference type="GO" id="GO:0005737">
    <property type="term" value="C:cytoplasm"/>
    <property type="evidence" value="ECO:0007669"/>
    <property type="project" value="TreeGrafter"/>
</dbReference>
<feature type="domain" description="Peptidase C14 caspase" evidence="2">
    <location>
        <begin position="10"/>
        <end position="389"/>
    </location>
</feature>
<accession>A0A0C9V3P3</accession>
<evidence type="ECO:0000313" key="4">
    <source>
        <dbReference type="Proteomes" id="UP000054279"/>
    </source>
</evidence>
<comment type="similarity">
    <text evidence="1">Belongs to the peptidase C14B family.</text>
</comment>
<gene>
    <name evidence="3" type="ORF">M422DRAFT_35952</name>
</gene>
<dbReference type="Gene3D" id="3.40.50.12660">
    <property type="match status" value="2"/>
</dbReference>
<protein>
    <recommendedName>
        <fullName evidence="2">Peptidase C14 caspase domain-containing protein</fullName>
    </recommendedName>
</protein>
<evidence type="ECO:0000313" key="3">
    <source>
        <dbReference type="EMBL" id="KIJ32140.1"/>
    </source>
</evidence>